<dbReference type="EMBL" id="SWCJ01000001">
    <property type="protein sequence ID" value="TKB58453.1"/>
    <property type="molecule type" value="Genomic_DNA"/>
</dbReference>
<reference evidence="1 2" key="1">
    <citation type="submission" date="2019-04" db="EMBL/GenBank/DDBJ databases">
        <authorList>
            <person name="Hwang J.C."/>
        </authorList>
    </citation>
    <scope>NUCLEOTIDE SEQUENCE [LARGE SCALE GENOMIC DNA]</scope>
    <source>
        <strain evidence="1 2">IMCC35002</strain>
    </source>
</reference>
<name>A0A4U1BS45_9GAMM</name>
<proteinExistence type="predicted"/>
<dbReference type="AlphaFoldDB" id="A0A4U1BS45"/>
<keyword evidence="2" id="KW-1185">Reference proteome</keyword>
<evidence type="ECO:0000313" key="1">
    <source>
        <dbReference type="EMBL" id="TKB58453.1"/>
    </source>
</evidence>
<organism evidence="1 2">
    <name type="scientific">Ferrimonas aestuarii</name>
    <dbReference type="NCBI Taxonomy" id="2569539"/>
    <lineage>
        <taxon>Bacteria</taxon>
        <taxon>Pseudomonadati</taxon>
        <taxon>Pseudomonadota</taxon>
        <taxon>Gammaproteobacteria</taxon>
        <taxon>Alteromonadales</taxon>
        <taxon>Ferrimonadaceae</taxon>
        <taxon>Ferrimonas</taxon>
    </lineage>
</organism>
<dbReference type="RefSeq" id="WP_136861602.1">
    <property type="nucleotide sequence ID" value="NZ_SWCJ01000001.1"/>
</dbReference>
<dbReference type="Proteomes" id="UP000305675">
    <property type="component" value="Unassembled WGS sequence"/>
</dbReference>
<sequence>MRIAFAMLIGAVVMVGSPLEAKPYHGHKPHKRVIVVKPGYHHLPYRGHYHYHHRDLAGIATFAVFAGITYAIVDNAYYQKQGDTYVYVERPPAGDYQVVSTTTTVSSGTSASGASQPVNSAVSVSYSIGTVVNAAPVGSREVVVSGVHYRELNGTWFVPVAGSSQFVVVTSPF</sequence>
<comment type="caution">
    <text evidence="1">The sequence shown here is derived from an EMBL/GenBank/DDBJ whole genome shotgun (WGS) entry which is preliminary data.</text>
</comment>
<dbReference type="OrthoDB" id="7068235at2"/>
<gene>
    <name evidence="1" type="ORF">FCL42_01535</name>
</gene>
<protein>
    <submittedName>
        <fullName evidence="1">Uncharacterized protein</fullName>
    </submittedName>
</protein>
<evidence type="ECO:0000313" key="2">
    <source>
        <dbReference type="Proteomes" id="UP000305675"/>
    </source>
</evidence>
<accession>A0A4U1BS45</accession>